<protein>
    <submittedName>
        <fullName evidence="1">Uncharacterized protein</fullName>
    </submittedName>
</protein>
<organism evidence="1 2">
    <name type="scientific">Ramularia collo-cygni</name>
    <dbReference type="NCBI Taxonomy" id="112498"/>
    <lineage>
        <taxon>Eukaryota</taxon>
        <taxon>Fungi</taxon>
        <taxon>Dikarya</taxon>
        <taxon>Ascomycota</taxon>
        <taxon>Pezizomycotina</taxon>
        <taxon>Dothideomycetes</taxon>
        <taxon>Dothideomycetidae</taxon>
        <taxon>Mycosphaerellales</taxon>
        <taxon>Mycosphaerellaceae</taxon>
        <taxon>Ramularia</taxon>
    </lineage>
</organism>
<accession>A0A2D3UNM5</accession>
<proteinExistence type="predicted"/>
<dbReference type="GeneID" id="35596317"/>
<reference evidence="1 2" key="1">
    <citation type="submission" date="2016-03" db="EMBL/GenBank/DDBJ databases">
        <authorList>
            <person name="Ploux O."/>
        </authorList>
    </citation>
    <scope>NUCLEOTIDE SEQUENCE [LARGE SCALE GENOMIC DNA]</scope>
    <source>
        <strain evidence="1 2">URUG2</strain>
    </source>
</reference>
<evidence type="ECO:0000313" key="1">
    <source>
        <dbReference type="EMBL" id="CZT15098.1"/>
    </source>
</evidence>
<dbReference type="EMBL" id="FJUY01000001">
    <property type="protein sequence ID" value="CZT15098.1"/>
    <property type="molecule type" value="Genomic_DNA"/>
</dbReference>
<dbReference type="RefSeq" id="XP_023621995.1">
    <property type="nucleotide sequence ID" value="XM_023766227.1"/>
</dbReference>
<keyword evidence="2" id="KW-1185">Reference proteome</keyword>
<dbReference type="Proteomes" id="UP000225277">
    <property type="component" value="Unassembled WGS sequence"/>
</dbReference>
<dbReference type="AlphaFoldDB" id="A0A2D3UNM5"/>
<name>A0A2D3UNM5_9PEZI</name>
<evidence type="ECO:0000313" key="2">
    <source>
        <dbReference type="Proteomes" id="UP000225277"/>
    </source>
</evidence>
<gene>
    <name evidence="1" type="ORF">RCC_00997</name>
</gene>
<sequence length="192" mass="22760">MQPGPLTELLKLYEQEFVTISNWEWDYINCGITFYILTIIDDRSQGHNVEVFRESFWADSENFFIPRLRRLRQLREQAKAFLRATNVSEAERCLKEMIDVRGELDAKIEKDAMPRRLAGLAAHLRDREGWTKNTLLQQSTEEDKRTIRNHPRFREWALQLPEIESGLKLGILENEEQALRSLLEVEDRWEGK</sequence>